<reference evidence="1 2" key="1">
    <citation type="submission" date="2024-02" db="EMBL/GenBank/DDBJ databases">
        <title>A Gaetbulibacter species isolated from tidal flats and genomic insights of their niches.</title>
        <authorList>
            <person name="Ye Y."/>
        </authorList>
    </citation>
    <scope>NUCLEOTIDE SEQUENCE [LARGE SCALE GENOMIC DNA]</scope>
    <source>
        <strain evidence="1 2">KYW382</strain>
    </source>
</reference>
<accession>A0ABW7N0V1</accession>
<evidence type="ECO:0000313" key="1">
    <source>
        <dbReference type="EMBL" id="MFH6772283.1"/>
    </source>
</evidence>
<protein>
    <recommendedName>
        <fullName evidence="3">SpoIIAA-like protein</fullName>
    </recommendedName>
</protein>
<comment type="caution">
    <text evidence="1">The sequence shown here is derived from an EMBL/GenBank/DDBJ whole genome shotgun (WGS) entry which is preliminary data.</text>
</comment>
<sequence length="139" mass="16595">MKFEDSEYFEHLKPHVIKMSFGTFYLCDLFFVSELNEGIHFDWDKIQAVISELFKYYGEDSRIGYIPNRVNSYSVNPHYWARVDKQYNIIAASAIVYYSYSNAINAEIEERFYKKPMKLCNNLNEAISWMLDLEVLKRN</sequence>
<dbReference type="RefSeq" id="WP_344741605.1">
    <property type="nucleotide sequence ID" value="NZ_BAABAY010000002.1"/>
</dbReference>
<name>A0ABW7N0V1_9FLAO</name>
<dbReference type="EMBL" id="JBAWKB010000002">
    <property type="protein sequence ID" value="MFH6772283.1"/>
    <property type="molecule type" value="Genomic_DNA"/>
</dbReference>
<keyword evidence="2" id="KW-1185">Reference proteome</keyword>
<proteinExistence type="predicted"/>
<dbReference type="Proteomes" id="UP001610100">
    <property type="component" value="Unassembled WGS sequence"/>
</dbReference>
<organism evidence="1 2">
    <name type="scientific">Gaetbulibacter aestuarii</name>
    <dbReference type="NCBI Taxonomy" id="1502358"/>
    <lineage>
        <taxon>Bacteria</taxon>
        <taxon>Pseudomonadati</taxon>
        <taxon>Bacteroidota</taxon>
        <taxon>Flavobacteriia</taxon>
        <taxon>Flavobacteriales</taxon>
        <taxon>Flavobacteriaceae</taxon>
        <taxon>Gaetbulibacter</taxon>
    </lineage>
</organism>
<evidence type="ECO:0008006" key="3">
    <source>
        <dbReference type="Google" id="ProtNLM"/>
    </source>
</evidence>
<evidence type="ECO:0000313" key="2">
    <source>
        <dbReference type="Proteomes" id="UP001610100"/>
    </source>
</evidence>
<gene>
    <name evidence="1" type="ORF">V8G58_10100</name>
</gene>